<dbReference type="EMBL" id="CP001333">
    <property type="protein sequence ID" value="ACO67802.1"/>
    <property type="molecule type" value="Genomic_DNA"/>
</dbReference>
<feature type="region of interest" description="Disordered" evidence="2">
    <location>
        <begin position="395"/>
        <end position="417"/>
    </location>
</feature>
<keyword evidence="1" id="KW-0560">Oxidoreductase</keyword>
<dbReference type="OMA" id="ILTFTPC"/>
<dbReference type="GeneID" id="8249300"/>
<organism evidence="3 4">
    <name type="scientific">Micromonas commoda (strain RCC299 / NOUM17 / CCMP2709)</name>
    <name type="common">Picoplanktonic green alga</name>
    <dbReference type="NCBI Taxonomy" id="296587"/>
    <lineage>
        <taxon>Eukaryota</taxon>
        <taxon>Viridiplantae</taxon>
        <taxon>Chlorophyta</taxon>
        <taxon>Mamiellophyceae</taxon>
        <taxon>Mamiellales</taxon>
        <taxon>Mamiellaceae</taxon>
        <taxon>Micromonas</taxon>
    </lineage>
</organism>
<dbReference type="InParanoid" id="C1EI60"/>
<dbReference type="KEGG" id="mis:MICPUN_104346"/>
<proteinExistence type="predicted"/>
<dbReference type="InterPro" id="IPR029041">
    <property type="entry name" value="FAD-linked_oxidoreductase-like"/>
</dbReference>
<evidence type="ECO:0008006" key="5">
    <source>
        <dbReference type="Google" id="ProtNLM"/>
    </source>
</evidence>
<dbReference type="OrthoDB" id="40323at2759"/>
<name>C1EI60_MICCC</name>
<dbReference type="Proteomes" id="UP000002009">
    <property type="component" value="Chromosome 15"/>
</dbReference>
<sequence>MDVGLVDALCDYSRPVFLFGLTPPLEGATQDELKETARKFVERSATLATDGFIVYDIQEEKGRTPEPRPFPFRKLDDPSHFAKVLKDVSGKESVVYKCVAESDPGGFDGWLNKAIDDYGVNAYNLVGGASSANQYSGPTIPDVAAKLNKRKQCAHGGVTIAERHVKKGNEHETLVKKGELGMRWFISQAIYDPEPMIKLLKEYGALCRQRNIEPKRVVLTFAPCGREKTMRFIKWLGVTVPENVEREILDAEDKVGKSVDLLCAMCKKILDETKGCGVPLGISVESVSIFKNEINAAHELFRRTQSMLLDFLGEPWLVQYKLVSKGAKRTSFDYGSRKSPASPGAALPPVKEPKVAKKEGGNGGLFEGLSEEEQKKLGIAGAVGVVVGFILGAVLGGGKSKPIAPAPEPPKKKGWGK</sequence>
<feature type="region of interest" description="Disordered" evidence="2">
    <location>
        <begin position="331"/>
        <end position="358"/>
    </location>
</feature>
<reference evidence="3 4" key="1">
    <citation type="journal article" date="2009" name="Science">
        <title>Green evolution and dynamic adaptations revealed by genomes of the marine picoeukaryotes Micromonas.</title>
        <authorList>
            <person name="Worden A.Z."/>
            <person name="Lee J.H."/>
            <person name="Mock T."/>
            <person name="Rouze P."/>
            <person name="Simmons M.P."/>
            <person name="Aerts A.L."/>
            <person name="Allen A.E."/>
            <person name="Cuvelier M.L."/>
            <person name="Derelle E."/>
            <person name="Everett M.V."/>
            <person name="Foulon E."/>
            <person name="Grimwood J."/>
            <person name="Gundlach H."/>
            <person name="Henrissat B."/>
            <person name="Napoli C."/>
            <person name="McDonald S.M."/>
            <person name="Parker M.S."/>
            <person name="Rombauts S."/>
            <person name="Salamov A."/>
            <person name="Von Dassow P."/>
            <person name="Badger J.H."/>
            <person name="Coutinho P.M."/>
            <person name="Demir E."/>
            <person name="Dubchak I."/>
            <person name="Gentemann C."/>
            <person name="Eikrem W."/>
            <person name="Gready J.E."/>
            <person name="John U."/>
            <person name="Lanier W."/>
            <person name="Lindquist E.A."/>
            <person name="Lucas S."/>
            <person name="Mayer K.F."/>
            <person name="Moreau H."/>
            <person name="Not F."/>
            <person name="Otillar R."/>
            <person name="Panaud O."/>
            <person name="Pangilinan J."/>
            <person name="Paulsen I."/>
            <person name="Piegu B."/>
            <person name="Poliakov A."/>
            <person name="Robbens S."/>
            <person name="Schmutz J."/>
            <person name="Toulza E."/>
            <person name="Wyss T."/>
            <person name="Zelensky A."/>
            <person name="Zhou K."/>
            <person name="Armbrust E.V."/>
            <person name="Bhattacharya D."/>
            <person name="Goodenough U.W."/>
            <person name="Van de Peer Y."/>
            <person name="Grigoriev I.V."/>
        </authorList>
    </citation>
    <scope>NUCLEOTIDE SEQUENCE [LARGE SCALE GENOMIC DNA]</scope>
    <source>
        <strain evidence="4">RCC299 / NOUM17</strain>
    </source>
</reference>
<accession>C1EI60</accession>
<gene>
    <name evidence="3" type="ORF">MICPUN_104346</name>
</gene>
<evidence type="ECO:0000256" key="1">
    <source>
        <dbReference type="ARBA" id="ARBA00023002"/>
    </source>
</evidence>
<dbReference type="Gene3D" id="3.20.20.220">
    <property type="match status" value="1"/>
</dbReference>
<dbReference type="AlphaFoldDB" id="C1EI60"/>
<dbReference type="GO" id="GO:0016491">
    <property type="term" value="F:oxidoreductase activity"/>
    <property type="evidence" value="ECO:0007669"/>
    <property type="project" value="UniProtKB-KW"/>
</dbReference>
<protein>
    <recommendedName>
        <fullName evidence="5">Methylenetetrahydrofolate reductase (NAD(P)H)</fullName>
    </recommendedName>
</protein>
<evidence type="ECO:0000313" key="3">
    <source>
        <dbReference type="EMBL" id="ACO67802.1"/>
    </source>
</evidence>
<dbReference type="RefSeq" id="XP_002506544.1">
    <property type="nucleotide sequence ID" value="XM_002506498.1"/>
</dbReference>
<evidence type="ECO:0000313" key="4">
    <source>
        <dbReference type="Proteomes" id="UP000002009"/>
    </source>
</evidence>
<dbReference type="eggNOG" id="ENOG502R6FS">
    <property type="taxonomic scope" value="Eukaryota"/>
</dbReference>
<dbReference type="SUPFAM" id="SSF51730">
    <property type="entry name" value="FAD-linked oxidoreductase"/>
    <property type="match status" value="1"/>
</dbReference>
<evidence type="ECO:0000256" key="2">
    <source>
        <dbReference type="SAM" id="MobiDB-lite"/>
    </source>
</evidence>
<keyword evidence="4" id="KW-1185">Reference proteome</keyword>